<evidence type="ECO:0000313" key="2">
    <source>
        <dbReference type="Proteomes" id="UP001060919"/>
    </source>
</evidence>
<gene>
    <name evidence="1" type="ORF">AsAng_0005250</name>
</gene>
<keyword evidence="2" id="KW-1185">Reference proteome</keyword>
<name>A0A916DQ07_9BACT</name>
<dbReference type="Proteomes" id="UP001060919">
    <property type="component" value="Chromosome"/>
</dbReference>
<dbReference type="KEGG" id="aup:AsAng_0005250"/>
<proteinExistence type="predicted"/>
<protein>
    <submittedName>
        <fullName evidence="1">Uncharacterized protein</fullName>
    </submittedName>
</protein>
<dbReference type="EMBL" id="AP026867">
    <property type="protein sequence ID" value="BDS09820.1"/>
    <property type="molecule type" value="Genomic_DNA"/>
</dbReference>
<accession>A0A916DQ07</accession>
<dbReference type="AlphaFoldDB" id="A0A916DQ07"/>
<organism evidence="1 2">
    <name type="scientific">Aureispira anguillae</name>
    <dbReference type="NCBI Taxonomy" id="2864201"/>
    <lineage>
        <taxon>Bacteria</taxon>
        <taxon>Pseudomonadati</taxon>
        <taxon>Bacteroidota</taxon>
        <taxon>Saprospiria</taxon>
        <taxon>Saprospirales</taxon>
        <taxon>Saprospiraceae</taxon>
        <taxon>Aureispira</taxon>
    </lineage>
</organism>
<reference evidence="1" key="1">
    <citation type="submission" date="2022-09" db="EMBL/GenBank/DDBJ databases">
        <title>Aureispira anguillicida sp. nov., isolated from Leptocephalus of Japanese eel Anguilla japonica.</title>
        <authorList>
            <person name="Yuasa K."/>
            <person name="Mekata T."/>
            <person name="Ikunari K."/>
        </authorList>
    </citation>
    <scope>NUCLEOTIDE SEQUENCE</scope>
    <source>
        <strain evidence="1">EL160426</strain>
    </source>
</reference>
<sequence length="159" mass="19132">MLMGVMLLFSSCMPINKFIKKNNVTIISRNKMTMKKEFVVYIKENLEQEIALKFPSIKEKFKDYEFDIVMKFLITSNSRKDILWFDYEIVDYLENIEEEGSNYCDEICYYVYSIIQPKFYPTLLFNRPHRSNNIHRKHKLPVQVSISLEVTNGEWKLLY</sequence>
<evidence type="ECO:0000313" key="1">
    <source>
        <dbReference type="EMBL" id="BDS09820.1"/>
    </source>
</evidence>